<keyword evidence="5" id="KW-1185">Reference proteome</keyword>
<dbReference type="CDD" id="cd16148">
    <property type="entry name" value="sulfatase_like"/>
    <property type="match status" value="1"/>
</dbReference>
<dbReference type="Proteomes" id="UP000280296">
    <property type="component" value="Unassembled WGS sequence"/>
</dbReference>
<dbReference type="SUPFAM" id="SSF53649">
    <property type="entry name" value="Alkaline phosphatase-like"/>
    <property type="match status" value="1"/>
</dbReference>
<keyword evidence="2" id="KW-0472">Membrane</keyword>
<evidence type="ECO:0000256" key="1">
    <source>
        <dbReference type="SAM" id="MobiDB-lite"/>
    </source>
</evidence>
<sequence length="511" mass="58866">MPPRGHCSHDVYSHSFAVMLVSRSLFFLVFSQKWMKERFLSFLILLVFVSSSAAFFYSARMRRARPFERIIFVTIDTLRRDHLGFYGWPRDTAPFLASLARSGVVFDNAYSAISHTAPSHATIFTSLYPFEHGVLRNHDRLNRKHLTLQAVLQRTGLETVALPAVNFLEGKVGFDQLPTETDHSEAAELSRRYWFRTAEDQVSRAIHWLENGRTQDEFFLWLHFYDPHQWKKIGRLPERYVEQMRDSGNPEQIRAHALRHGSVAEDHFGGAAEFTSVLDNYDARIRYVDDQLRRFYDAVQRMGLGKDTLWVFTSDHGEGLGDHRYEGHGEFLYEEQLQIPLLFHSDRWRGQAVRLHDLIRTVDLLPTLSELAGFDTSLLPSFLRGVSFSQLVIQDEASPEDLPRYSLSQRRPKDDARLRRSWEEGPIYGIQTVDAKLIDHAHAADERYDLRADPGETENLIEAPGPEEEALRSELNSILDGLRDRTSQEEGKAGEALTSDQLEELRSLGYL</sequence>
<reference evidence="4 5" key="1">
    <citation type="submission" date="2018-12" db="EMBL/GenBank/DDBJ databases">
        <authorList>
            <person name="Toschakov S.V."/>
        </authorList>
    </citation>
    <scope>NUCLEOTIDE SEQUENCE [LARGE SCALE GENOMIC DNA]</scope>
    <source>
        <strain evidence="4 5">GM2012</strain>
    </source>
</reference>
<reference evidence="4 5" key="2">
    <citation type="submission" date="2019-01" db="EMBL/GenBank/DDBJ databases">
        <title>Tautonia sociabilis, a novel thermotolerant planctomycete of Isosphaeraceae family, isolated from a 4000 m deep subterranean habitat.</title>
        <authorList>
            <person name="Kovaleva O.L."/>
            <person name="Elcheninov A.G."/>
            <person name="Van Heerden E."/>
            <person name="Toshchakov S.V."/>
            <person name="Novikov A."/>
            <person name="Bonch-Osmolovskaya E.A."/>
            <person name="Kublanov I.V."/>
        </authorList>
    </citation>
    <scope>NUCLEOTIDE SEQUENCE [LARGE SCALE GENOMIC DNA]</scope>
    <source>
        <strain evidence="4 5">GM2012</strain>
    </source>
</reference>
<protein>
    <recommendedName>
        <fullName evidence="3">Sulfatase N-terminal domain-containing protein</fullName>
    </recommendedName>
</protein>
<dbReference type="PANTHER" id="PTHR43751:SF3">
    <property type="entry name" value="SULFATASE N-TERMINAL DOMAIN-CONTAINING PROTEIN"/>
    <property type="match status" value="1"/>
</dbReference>
<dbReference type="Gene3D" id="3.40.720.10">
    <property type="entry name" value="Alkaline Phosphatase, subunit A"/>
    <property type="match status" value="1"/>
</dbReference>
<feature type="region of interest" description="Disordered" evidence="1">
    <location>
        <begin position="451"/>
        <end position="472"/>
    </location>
</feature>
<feature type="transmembrane region" description="Helical" evidence="2">
    <location>
        <begin position="39"/>
        <end position="59"/>
    </location>
</feature>
<dbReference type="EMBL" id="RYZH01000053">
    <property type="protein sequence ID" value="RUL84007.1"/>
    <property type="molecule type" value="Genomic_DNA"/>
</dbReference>
<evidence type="ECO:0000313" key="5">
    <source>
        <dbReference type="Proteomes" id="UP000280296"/>
    </source>
</evidence>
<keyword evidence="2" id="KW-1133">Transmembrane helix</keyword>
<evidence type="ECO:0000259" key="3">
    <source>
        <dbReference type="Pfam" id="PF00884"/>
    </source>
</evidence>
<keyword evidence="2" id="KW-0812">Transmembrane</keyword>
<dbReference type="InterPro" id="IPR000917">
    <property type="entry name" value="Sulfatase_N"/>
</dbReference>
<proteinExistence type="predicted"/>
<feature type="transmembrane region" description="Helical" evidence="2">
    <location>
        <begin position="12"/>
        <end position="30"/>
    </location>
</feature>
<dbReference type="InterPro" id="IPR052701">
    <property type="entry name" value="GAG_Ulvan_Degrading_Sulfatases"/>
</dbReference>
<gene>
    <name evidence="4" type="ORF">TsocGM_21005</name>
</gene>
<dbReference type="AlphaFoldDB" id="A0A432MEM7"/>
<dbReference type="InterPro" id="IPR017850">
    <property type="entry name" value="Alkaline_phosphatase_core_sf"/>
</dbReference>
<comment type="caution">
    <text evidence="4">The sequence shown here is derived from an EMBL/GenBank/DDBJ whole genome shotgun (WGS) entry which is preliminary data.</text>
</comment>
<evidence type="ECO:0000313" key="4">
    <source>
        <dbReference type="EMBL" id="RUL84007.1"/>
    </source>
</evidence>
<dbReference type="Pfam" id="PF00884">
    <property type="entry name" value="Sulfatase"/>
    <property type="match status" value="1"/>
</dbReference>
<feature type="domain" description="Sulfatase N-terminal" evidence="3">
    <location>
        <begin position="70"/>
        <end position="373"/>
    </location>
</feature>
<organism evidence="4 5">
    <name type="scientific">Tautonia sociabilis</name>
    <dbReference type="NCBI Taxonomy" id="2080755"/>
    <lineage>
        <taxon>Bacteria</taxon>
        <taxon>Pseudomonadati</taxon>
        <taxon>Planctomycetota</taxon>
        <taxon>Planctomycetia</taxon>
        <taxon>Isosphaerales</taxon>
        <taxon>Isosphaeraceae</taxon>
        <taxon>Tautonia</taxon>
    </lineage>
</organism>
<name>A0A432MEM7_9BACT</name>
<dbReference type="PANTHER" id="PTHR43751">
    <property type="entry name" value="SULFATASE"/>
    <property type="match status" value="1"/>
</dbReference>
<evidence type="ECO:0000256" key="2">
    <source>
        <dbReference type="SAM" id="Phobius"/>
    </source>
</evidence>
<accession>A0A432MEM7</accession>